<keyword evidence="1" id="KW-0805">Transcription regulation</keyword>
<organism evidence="6 7">
    <name type="scientific">Corallococcus exercitus</name>
    <dbReference type="NCBI Taxonomy" id="2316736"/>
    <lineage>
        <taxon>Bacteria</taxon>
        <taxon>Pseudomonadati</taxon>
        <taxon>Myxococcota</taxon>
        <taxon>Myxococcia</taxon>
        <taxon>Myxococcales</taxon>
        <taxon>Cystobacterineae</taxon>
        <taxon>Myxococcaceae</taxon>
        <taxon>Corallococcus</taxon>
    </lineage>
</organism>
<dbReference type="InterPro" id="IPR036388">
    <property type="entry name" value="WH-like_DNA-bd_sf"/>
</dbReference>
<dbReference type="Gene3D" id="1.10.10.10">
    <property type="entry name" value="Winged helix-like DNA-binding domain superfamily/Winged helix DNA-binding domain"/>
    <property type="match status" value="1"/>
</dbReference>
<reference evidence="6 7" key="1">
    <citation type="submission" date="2020-05" db="EMBL/GenBank/DDBJ databases">
        <authorList>
            <person name="Whitworth D."/>
        </authorList>
    </citation>
    <scope>NUCLEOTIDE SEQUENCE [LARGE SCALE GENOMIC DNA]</scope>
    <source>
        <strain evidence="6 7">CA046A</strain>
    </source>
</reference>
<protein>
    <submittedName>
        <fullName evidence="6">Helix-turn-helix transcriptional regulator</fullName>
    </submittedName>
</protein>
<comment type="caution">
    <text evidence="6">The sequence shown here is derived from an EMBL/GenBank/DDBJ whole genome shotgun (WGS) entry which is preliminary data.</text>
</comment>
<dbReference type="Proteomes" id="UP000528460">
    <property type="component" value="Unassembled WGS sequence"/>
</dbReference>
<dbReference type="RefSeq" id="WP_171413060.1">
    <property type="nucleotide sequence ID" value="NZ_JABFJW010000037.1"/>
</dbReference>
<dbReference type="SUPFAM" id="SSF46785">
    <property type="entry name" value="Winged helix' DNA-binding domain"/>
    <property type="match status" value="1"/>
</dbReference>
<dbReference type="PANTHER" id="PTHR33204">
    <property type="entry name" value="TRANSCRIPTIONAL REGULATOR, MARR FAMILY"/>
    <property type="match status" value="1"/>
</dbReference>
<dbReference type="AlphaFoldDB" id="A0A7Y4JRD8"/>
<evidence type="ECO:0000256" key="3">
    <source>
        <dbReference type="ARBA" id="ARBA00023163"/>
    </source>
</evidence>
<evidence type="ECO:0000259" key="5">
    <source>
        <dbReference type="PROSITE" id="PS51118"/>
    </source>
</evidence>
<sequence>MKLGNLDLPSEVCRSVGDVLGRVGDKWSVLVIVMLADHPLRFSELRRSIGTVSQKMLTATLRGLERDGYLTRTVTPTIPPRVDYALTEMGRDVLVPLNALAQWALARREQVEAARRAYDAKAEDAASPDEAAGGPPSLRE</sequence>
<dbReference type="EMBL" id="JABFJW010000037">
    <property type="protein sequence ID" value="NOK08837.1"/>
    <property type="molecule type" value="Genomic_DNA"/>
</dbReference>
<dbReference type="PANTHER" id="PTHR33204:SF39">
    <property type="entry name" value="TRANSCRIPTIONAL REGULATORY PROTEIN"/>
    <property type="match status" value="1"/>
</dbReference>
<evidence type="ECO:0000256" key="1">
    <source>
        <dbReference type="ARBA" id="ARBA00023015"/>
    </source>
</evidence>
<evidence type="ECO:0000313" key="6">
    <source>
        <dbReference type="EMBL" id="NOK08837.1"/>
    </source>
</evidence>
<dbReference type="InterPro" id="IPR036390">
    <property type="entry name" value="WH_DNA-bd_sf"/>
</dbReference>
<keyword evidence="2" id="KW-0238">DNA-binding</keyword>
<dbReference type="InterPro" id="IPR002577">
    <property type="entry name" value="HTH_HxlR"/>
</dbReference>
<dbReference type="GO" id="GO:0003677">
    <property type="term" value="F:DNA binding"/>
    <property type="evidence" value="ECO:0007669"/>
    <property type="project" value="UniProtKB-KW"/>
</dbReference>
<dbReference type="PROSITE" id="PS51118">
    <property type="entry name" value="HTH_HXLR"/>
    <property type="match status" value="1"/>
</dbReference>
<evidence type="ECO:0000256" key="2">
    <source>
        <dbReference type="ARBA" id="ARBA00023125"/>
    </source>
</evidence>
<feature type="domain" description="HTH hxlR-type" evidence="5">
    <location>
        <begin position="13"/>
        <end position="112"/>
    </location>
</feature>
<accession>A0A7Y4JRD8</accession>
<dbReference type="Pfam" id="PF01638">
    <property type="entry name" value="HxlR"/>
    <property type="match status" value="1"/>
</dbReference>
<feature type="region of interest" description="Disordered" evidence="4">
    <location>
        <begin position="117"/>
        <end position="140"/>
    </location>
</feature>
<proteinExistence type="predicted"/>
<evidence type="ECO:0000313" key="7">
    <source>
        <dbReference type="Proteomes" id="UP000528460"/>
    </source>
</evidence>
<evidence type="ECO:0000256" key="4">
    <source>
        <dbReference type="SAM" id="MobiDB-lite"/>
    </source>
</evidence>
<keyword evidence="3" id="KW-0804">Transcription</keyword>
<name>A0A7Y4JRD8_9BACT</name>
<gene>
    <name evidence="6" type="ORF">HNS30_07300</name>
</gene>